<evidence type="ECO:0000259" key="2">
    <source>
        <dbReference type="PROSITE" id="PS00028"/>
    </source>
</evidence>
<feature type="compositionally biased region" description="Low complexity" evidence="1">
    <location>
        <begin position="124"/>
        <end position="148"/>
    </location>
</feature>
<feature type="compositionally biased region" description="Low complexity" evidence="1">
    <location>
        <begin position="285"/>
        <end position="294"/>
    </location>
</feature>
<name>A0A0F7SJM1_PHARH</name>
<dbReference type="EMBL" id="LN483124">
    <property type="protein sequence ID" value="CED82227.1"/>
    <property type="molecule type" value="Genomic_DNA"/>
</dbReference>
<proteinExistence type="predicted"/>
<evidence type="ECO:0000313" key="3">
    <source>
        <dbReference type="EMBL" id="CED82227.1"/>
    </source>
</evidence>
<organism evidence="3">
    <name type="scientific">Phaffia rhodozyma</name>
    <name type="common">Yeast</name>
    <name type="synonym">Xanthophyllomyces dendrorhous</name>
    <dbReference type="NCBI Taxonomy" id="264483"/>
    <lineage>
        <taxon>Eukaryota</taxon>
        <taxon>Fungi</taxon>
        <taxon>Dikarya</taxon>
        <taxon>Basidiomycota</taxon>
        <taxon>Agaricomycotina</taxon>
        <taxon>Tremellomycetes</taxon>
        <taxon>Cystofilobasidiales</taxon>
        <taxon>Mrakiaceae</taxon>
        <taxon>Phaffia</taxon>
    </lineage>
</organism>
<protein>
    <submittedName>
        <fullName evidence="3">Zinc finger, C2H2</fullName>
    </submittedName>
</protein>
<feature type="compositionally biased region" description="Polar residues" evidence="1">
    <location>
        <begin position="228"/>
        <end position="246"/>
    </location>
</feature>
<feature type="region of interest" description="Disordered" evidence="1">
    <location>
        <begin position="111"/>
        <end position="303"/>
    </location>
</feature>
<feature type="compositionally biased region" description="Polar residues" evidence="1">
    <location>
        <begin position="149"/>
        <end position="195"/>
    </location>
</feature>
<feature type="domain" description="C2H2-type" evidence="2">
    <location>
        <begin position="12"/>
        <end position="34"/>
    </location>
</feature>
<evidence type="ECO:0000256" key="1">
    <source>
        <dbReference type="SAM" id="MobiDB-lite"/>
    </source>
</evidence>
<accession>A0A0F7SJM1</accession>
<feature type="compositionally biased region" description="Polar residues" evidence="1">
    <location>
        <begin position="398"/>
        <end position="418"/>
    </location>
</feature>
<feature type="region of interest" description="Disordered" evidence="1">
    <location>
        <begin position="375"/>
        <end position="418"/>
    </location>
</feature>
<dbReference type="AlphaFoldDB" id="A0A0F7SJM1"/>
<dbReference type="InterPro" id="IPR013087">
    <property type="entry name" value="Znf_C2H2_type"/>
</dbReference>
<sequence length="482" mass="51914">MSGWGDTSFHQCRWGFCRLSFLTLGSLEKHVEDHLKRSESVDRDALEVTFRDGWYRGEGKKSVGLESLIEQLGHHKKPRLSDFTQQTSSYHADSSTSGSAPAAIIVTSTSSFLHSSSRPHPAGSPSSQRQSQSQLQSQSQPRTSTTSPDMNVSPSKLRSQSRRYLSQKSGDLDLSKSSQDASFSSVPSRGSQSQAAVRRPSTGELSAESRTQQPGAKVRHTTPHVKSLTGSAGGPSSLSKGKSRASTLEVKSFSQAELPNKKSRKKKIASGSPCGATTGAGRPSTHLTQTPTTTKSKKKATTNSDEDILDLLVMDTPSPVSRPVTLPELDVKHEEGGDDVQILTGSPWGFRSVQSTRSAQEDIVSSDQATALVADSADKRTTQDSLLSPKEDTEMVDFTSTPSDASRPSGSTSVSVIPSGLTQPIEQDRQDSQNDPDVSLESDLGIQTQVDVQAVMNFHGIPIPDHLFEMGHDSLHAEEENE</sequence>
<reference evidence="3" key="1">
    <citation type="submission" date="2014-08" db="EMBL/GenBank/DDBJ databases">
        <authorList>
            <person name="Sharma Rahul"/>
            <person name="Thines Marco"/>
        </authorList>
    </citation>
    <scope>NUCLEOTIDE SEQUENCE</scope>
</reference>
<dbReference type="PROSITE" id="PS00028">
    <property type="entry name" value="ZINC_FINGER_C2H2_1"/>
    <property type="match status" value="1"/>
</dbReference>